<feature type="compositionally biased region" description="Acidic residues" evidence="1">
    <location>
        <begin position="405"/>
        <end position="417"/>
    </location>
</feature>
<dbReference type="Proteomes" id="UP000887229">
    <property type="component" value="Unassembled WGS sequence"/>
</dbReference>
<feature type="transmembrane region" description="Helical" evidence="2">
    <location>
        <begin position="132"/>
        <end position="153"/>
    </location>
</feature>
<feature type="transmembrane region" description="Helical" evidence="2">
    <location>
        <begin position="96"/>
        <end position="120"/>
    </location>
</feature>
<dbReference type="Gene3D" id="1.20.1530.20">
    <property type="match status" value="1"/>
</dbReference>
<feature type="transmembrane region" description="Helical" evidence="2">
    <location>
        <begin position="279"/>
        <end position="302"/>
    </location>
</feature>
<dbReference type="RefSeq" id="XP_046121950.1">
    <property type="nucleotide sequence ID" value="XM_046258979.1"/>
</dbReference>
<keyword evidence="4" id="KW-1185">Reference proteome</keyword>
<dbReference type="AlphaFoldDB" id="A0A9P7ZTX0"/>
<proteinExistence type="predicted"/>
<dbReference type="InterPro" id="IPR016833">
    <property type="entry name" value="Put_Na-Bile_cotransptr"/>
</dbReference>
<evidence type="ECO:0000256" key="2">
    <source>
        <dbReference type="SAM" id="Phobius"/>
    </source>
</evidence>
<dbReference type="GeneID" id="70289882"/>
<name>A0A9P7ZTX0_9HYPO</name>
<feature type="transmembrane region" description="Helical" evidence="2">
    <location>
        <begin position="66"/>
        <end position="84"/>
    </location>
</feature>
<dbReference type="Pfam" id="PF13593">
    <property type="entry name" value="SBF_like"/>
    <property type="match status" value="1"/>
</dbReference>
<evidence type="ECO:0000313" key="3">
    <source>
        <dbReference type="EMBL" id="KAG9258026.1"/>
    </source>
</evidence>
<keyword evidence="2" id="KW-1133">Transmembrane helix</keyword>
<evidence type="ECO:0000256" key="1">
    <source>
        <dbReference type="SAM" id="MobiDB-lite"/>
    </source>
</evidence>
<protein>
    <submittedName>
        <fullName evidence="3">Sodium bile acid cotransporter</fullName>
    </submittedName>
</protein>
<dbReference type="EMBL" id="MU251244">
    <property type="protein sequence ID" value="KAG9258026.1"/>
    <property type="molecule type" value="Genomic_DNA"/>
</dbReference>
<feature type="transmembrane region" description="Helical" evidence="2">
    <location>
        <begin position="208"/>
        <end position="234"/>
    </location>
</feature>
<feature type="compositionally biased region" description="Basic and acidic residues" evidence="1">
    <location>
        <begin position="435"/>
        <end position="448"/>
    </location>
</feature>
<dbReference type="OrthoDB" id="188035at2759"/>
<feature type="compositionally biased region" description="Basic and acidic residues" evidence="1">
    <location>
        <begin position="418"/>
        <end position="428"/>
    </location>
</feature>
<keyword evidence="2" id="KW-0472">Membrane</keyword>
<feature type="transmembrane region" description="Helical" evidence="2">
    <location>
        <begin position="165"/>
        <end position="188"/>
    </location>
</feature>
<feature type="region of interest" description="Disordered" evidence="1">
    <location>
        <begin position="405"/>
        <end position="448"/>
    </location>
</feature>
<dbReference type="PANTHER" id="PTHR18640">
    <property type="entry name" value="SOLUTE CARRIER FAMILY 10 MEMBER 7"/>
    <property type="match status" value="1"/>
</dbReference>
<reference evidence="3" key="1">
    <citation type="journal article" date="2021" name="IMA Fungus">
        <title>Genomic characterization of three marine fungi, including Emericellopsis atlantica sp. nov. with signatures of a generalist lifestyle and marine biomass degradation.</title>
        <authorList>
            <person name="Hagestad O.C."/>
            <person name="Hou L."/>
            <person name="Andersen J.H."/>
            <person name="Hansen E.H."/>
            <person name="Altermark B."/>
            <person name="Li C."/>
            <person name="Kuhnert E."/>
            <person name="Cox R.J."/>
            <person name="Crous P.W."/>
            <person name="Spatafora J.W."/>
            <person name="Lail K."/>
            <person name="Amirebrahimi M."/>
            <person name="Lipzen A."/>
            <person name="Pangilinan J."/>
            <person name="Andreopoulos W."/>
            <person name="Hayes R.D."/>
            <person name="Ng V."/>
            <person name="Grigoriev I.V."/>
            <person name="Jackson S.A."/>
            <person name="Sutton T.D.S."/>
            <person name="Dobson A.D.W."/>
            <person name="Rama T."/>
        </authorList>
    </citation>
    <scope>NUCLEOTIDE SEQUENCE</scope>
    <source>
        <strain evidence="3">TS7</strain>
    </source>
</reference>
<evidence type="ECO:0000313" key="4">
    <source>
        <dbReference type="Proteomes" id="UP000887229"/>
    </source>
</evidence>
<feature type="compositionally biased region" description="Basic and acidic residues" evidence="1">
    <location>
        <begin position="8"/>
        <end position="20"/>
    </location>
</feature>
<keyword evidence="2" id="KW-0812">Transmembrane</keyword>
<sequence>MASSTETRVYRPDAHDEKPKKPLPRKILDIIAGQWIIIGFGLAALLAHLFPSVAAHGGYIRSEYSIVYGAVAFIFLVSGLSLPPRKLRTNLTNWRLHILVQGTSFIIIPGIMIAILHIALAAGALDSGTPSIPVIIGMLVTGCIPTTIASNVVMTRSSGGDEAAAIVSVVIGNLTGAFLSPLLIFGFMPRSRAFDDWRPASPATLGSMYAGVAMQLGLSVVLPLVVGQVVRGIWEKRTAWVLQKLYLNKVAGSFMILLVWATFSGAFKTGAIYEISTPSIVFNVFMNLALYIVFTGICFFLARPPVRLAVTVNPYLDAPRLPACLRRALAVQRMSRVQTIAVCFCGAAKTTSLGIPLVTAMWKDADDLTRAYIQIPVLLYTVEQVFLAQAMVYFFKWWLAKYGKEDEESPDDESDVVDEGRHDLRGEANEDVEIAETRTVDGEMEKRS</sequence>
<comment type="caution">
    <text evidence="3">The sequence shown here is derived from an EMBL/GenBank/DDBJ whole genome shotgun (WGS) entry which is preliminary data.</text>
</comment>
<feature type="region of interest" description="Disordered" evidence="1">
    <location>
        <begin position="1"/>
        <end position="20"/>
    </location>
</feature>
<dbReference type="InterPro" id="IPR038770">
    <property type="entry name" value="Na+/solute_symporter_sf"/>
</dbReference>
<accession>A0A9P7ZTX0</accession>
<dbReference type="PANTHER" id="PTHR18640:SF5">
    <property type="entry name" value="SODIUM_BILE ACID COTRANSPORTER 7"/>
    <property type="match status" value="1"/>
</dbReference>
<gene>
    <name evidence="3" type="ORF">F5Z01DRAFT_314459</name>
</gene>
<feature type="transmembrane region" description="Helical" evidence="2">
    <location>
        <begin position="337"/>
        <end position="359"/>
    </location>
</feature>
<feature type="transmembrane region" description="Helical" evidence="2">
    <location>
        <begin position="246"/>
        <end position="267"/>
    </location>
</feature>
<dbReference type="GO" id="GO:0005886">
    <property type="term" value="C:plasma membrane"/>
    <property type="evidence" value="ECO:0007669"/>
    <property type="project" value="TreeGrafter"/>
</dbReference>
<feature type="transmembrane region" description="Helical" evidence="2">
    <location>
        <begin position="371"/>
        <end position="395"/>
    </location>
</feature>
<organism evidence="3 4">
    <name type="scientific">Emericellopsis atlantica</name>
    <dbReference type="NCBI Taxonomy" id="2614577"/>
    <lineage>
        <taxon>Eukaryota</taxon>
        <taxon>Fungi</taxon>
        <taxon>Dikarya</taxon>
        <taxon>Ascomycota</taxon>
        <taxon>Pezizomycotina</taxon>
        <taxon>Sordariomycetes</taxon>
        <taxon>Hypocreomycetidae</taxon>
        <taxon>Hypocreales</taxon>
        <taxon>Bionectriaceae</taxon>
        <taxon>Emericellopsis</taxon>
    </lineage>
</organism>
<feature type="transmembrane region" description="Helical" evidence="2">
    <location>
        <begin position="27"/>
        <end position="46"/>
    </location>
</feature>